<feature type="transmembrane region" description="Helical" evidence="7">
    <location>
        <begin position="205"/>
        <end position="223"/>
    </location>
</feature>
<comment type="similarity">
    <text evidence="1 7">Belongs to the Lgt family.</text>
</comment>
<dbReference type="Pfam" id="PF01790">
    <property type="entry name" value="LGT"/>
    <property type="match status" value="1"/>
</dbReference>
<comment type="function">
    <text evidence="7">Catalyzes the transfer of the diacylglyceryl group from phosphatidylglycerol to the sulfhydryl group of the N-terminal cysteine of a prolipoprotein, the first step in the formation of mature lipoproteins.</text>
</comment>
<accession>A0AA37XAQ6</accession>
<comment type="caution">
    <text evidence="9">The sequence shown here is derived from an EMBL/GenBank/DDBJ whole genome shotgun (WGS) entry which is preliminary data.</text>
</comment>
<keyword evidence="10" id="KW-1185">Reference proteome</keyword>
<evidence type="ECO:0000256" key="4">
    <source>
        <dbReference type="ARBA" id="ARBA00022692"/>
    </source>
</evidence>
<evidence type="ECO:0000313" key="9">
    <source>
        <dbReference type="EMBL" id="GMA27571.1"/>
    </source>
</evidence>
<dbReference type="GO" id="GO:0008961">
    <property type="term" value="F:phosphatidylglycerol-prolipoprotein diacylglyceryl transferase activity"/>
    <property type="evidence" value="ECO:0007669"/>
    <property type="project" value="UniProtKB-UniRule"/>
</dbReference>
<sequence>MTSDLSTATAGLPSPDPALASFNLGQWLRDVGLAWFPWDITIHAYAICILVGIVLAVLITNHRLTKRGAEKWVVVDIAIPTVLLGIIGARLYHVLTHLGDYTEDPRGLVSALFVWEGGLAIFGSMLFGAVGIWLGCRWTGIRFWSFVDALAPGLLIAQVFGRLGNYFNQELFGLPTDLPWGLRIDPGNAAIPVGLPEDTLFHPTFLYEMIWNTAGALILVFVLERAFRLQWGKAIGFYLVWYGIGRSVFETIRLDASDVYLGIRTNVWAAFAAILIGAIILLVQSKRHTGAEPGPYVAGRGPSQQGRVESAEVYSDRDEDLAAPDAEPARGAATRR</sequence>
<evidence type="ECO:0000256" key="1">
    <source>
        <dbReference type="ARBA" id="ARBA00007150"/>
    </source>
</evidence>
<keyword evidence="2 7" id="KW-1003">Cell membrane</keyword>
<dbReference type="HAMAP" id="MF_01147">
    <property type="entry name" value="Lgt"/>
    <property type="match status" value="1"/>
</dbReference>
<keyword evidence="4 7" id="KW-0812">Transmembrane</keyword>
<dbReference type="AlphaFoldDB" id="A0AA37XAQ6"/>
<dbReference type="InterPro" id="IPR001640">
    <property type="entry name" value="Lgt"/>
</dbReference>
<dbReference type="GO" id="GO:0005886">
    <property type="term" value="C:plasma membrane"/>
    <property type="evidence" value="ECO:0007669"/>
    <property type="project" value="UniProtKB-SubCell"/>
</dbReference>
<keyword evidence="5 7" id="KW-1133">Transmembrane helix</keyword>
<keyword evidence="3 7" id="KW-0808">Transferase</keyword>
<protein>
    <recommendedName>
        <fullName evidence="7">Phosphatidylglycerol--prolipoprotein diacylglyceryl transferase</fullName>
        <ecNumber evidence="7">2.5.1.145</ecNumber>
    </recommendedName>
</protein>
<dbReference type="PANTHER" id="PTHR30589:SF0">
    <property type="entry name" value="PHOSPHATIDYLGLYCEROL--PROLIPOPROTEIN DIACYLGLYCERYL TRANSFERASE"/>
    <property type="match status" value="1"/>
</dbReference>
<dbReference type="GO" id="GO:0042158">
    <property type="term" value="P:lipoprotein biosynthetic process"/>
    <property type="evidence" value="ECO:0007669"/>
    <property type="project" value="UniProtKB-UniRule"/>
</dbReference>
<comment type="subcellular location">
    <subcellularLocation>
        <location evidence="7">Cell membrane</location>
        <topology evidence="7">Multi-pass membrane protein</topology>
    </subcellularLocation>
</comment>
<dbReference type="Proteomes" id="UP001157160">
    <property type="component" value="Unassembled WGS sequence"/>
</dbReference>
<evidence type="ECO:0000256" key="8">
    <source>
        <dbReference type="SAM" id="MobiDB-lite"/>
    </source>
</evidence>
<reference evidence="9 10" key="1">
    <citation type="journal article" date="2014" name="Int. J. Syst. Evol. Microbiol.">
        <title>Complete genome sequence of Corynebacterium casei LMG S-19264T (=DSM 44701T), isolated from a smear-ripened cheese.</title>
        <authorList>
            <consortium name="US DOE Joint Genome Institute (JGI-PGF)"/>
            <person name="Walter F."/>
            <person name="Albersmeier A."/>
            <person name="Kalinowski J."/>
            <person name="Ruckert C."/>
        </authorList>
    </citation>
    <scope>NUCLEOTIDE SEQUENCE [LARGE SCALE GENOMIC DNA]</scope>
    <source>
        <strain evidence="9 10">NBRC 112289</strain>
    </source>
</reference>
<evidence type="ECO:0000256" key="7">
    <source>
        <dbReference type="HAMAP-Rule" id="MF_01147"/>
    </source>
</evidence>
<feature type="compositionally biased region" description="Low complexity" evidence="8">
    <location>
        <begin position="323"/>
        <end position="336"/>
    </location>
</feature>
<organism evidence="9 10">
    <name type="scientific">Arenivirga flava</name>
    <dbReference type="NCBI Taxonomy" id="1930060"/>
    <lineage>
        <taxon>Bacteria</taxon>
        <taxon>Bacillati</taxon>
        <taxon>Actinomycetota</taxon>
        <taxon>Actinomycetes</taxon>
        <taxon>Micrococcales</taxon>
        <taxon>Microbacteriaceae</taxon>
        <taxon>Arenivirga</taxon>
    </lineage>
</organism>
<feature type="binding site" evidence="7">
    <location>
        <position position="162"/>
    </location>
    <ligand>
        <name>a 1,2-diacyl-sn-glycero-3-phospho-(1'-sn-glycerol)</name>
        <dbReference type="ChEBI" id="CHEBI:64716"/>
    </ligand>
</feature>
<feature type="transmembrane region" description="Helical" evidence="7">
    <location>
        <begin position="266"/>
        <end position="283"/>
    </location>
</feature>
<feature type="transmembrane region" description="Helical" evidence="7">
    <location>
        <begin position="36"/>
        <end position="60"/>
    </location>
</feature>
<keyword evidence="6 7" id="KW-0472">Membrane</keyword>
<feature type="transmembrane region" description="Helical" evidence="7">
    <location>
        <begin position="72"/>
        <end position="92"/>
    </location>
</feature>
<dbReference type="PROSITE" id="PS01311">
    <property type="entry name" value="LGT"/>
    <property type="match status" value="1"/>
</dbReference>
<evidence type="ECO:0000313" key="10">
    <source>
        <dbReference type="Proteomes" id="UP001157160"/>
    </source>
</evidence>
<evidence type="ECO:0000256" key="5">
    <source>
        <dbReference type="ARBA" id="ARBA00022989"/>
    </source>
</evidence>
<evidence type="ECO:0000256" key="6">
    <source>
        <dbReference type="ARBA" id="ARBA00023136"/>
    </source>
</evidence>
<feature type="region of interest" description="Disordered" evidence="8">
    <location>
        <begin position="293"/>
        <end position="336"/>
    </location>
</feature>
<comment type="catalytic activity">
    <reaction evidence="7">
        <text>L-cysteinyl-[prolipoprotein] + a 1,2-diacyl-sn-glycero-3-phospho-(1'-sn-glycerol) = an S-1,2-diacyl-sn-glyceryl-L-cysteinyl-[prolipoprotein] + sn-glycerol 1-phosphate + H(+)</text>
        <dbReference type="Rhea" id="RHEA:56712"/>
        <dbReference type="Rhea" id="RHEA-COMP:14679"/>
        <dbReference type="Rhea" id="RHEA-COMP:14680"/>
        <dbReference type="ChEBI" id="CHEBI:15378"/>
        <dbReference type="ChEBI" id="CHEBI:29950"/>
        <dbReference type="ChEBI" id="CHEBI:57685"/>
        <dbReference type="ChEBI" id="CHEBI:64716"/>
        <dbReference type="ChEBI" id="CHEBI:140658"/>
        <dbReference type="EC" id="2.5.1.145"/>
    </reaction>
</comment>
<feature type="transmembrane region" description="Helical" evidence="7">
    <location>
        <begin position="143"/>
        <end position="161"/>
    </location>
</feature>
<dbReference type="EC" id="2.5.1.145" evidence="7"/>
<dbReference type="RefSeq" id="WP_284230273.1">
    <property type="nucleotide sequence ID" value="NZ_BSUL01000001.1"/>
</dbReference>
<dbReference type="EMBL" id="BSUL01000001">
    <property type="protein sequence ID" value="GMA27571.1"/>
    <property type="molecule type" value="Genomic_DNA"/>
</dbReference>
<evidence type="ECO:0000256" key="3">
    <source>
        <dbReference type="ARBA" id="ARBA00022679"/>
    </source>
</evidence>
<dbReference type="NCBIfam" id="TIGR00544">
    <property type="entry name" value="lgt"/>
    <property type="match status" value="1"/>
</dbReference>
<comment type="pathway">
    <text evidence="7">Protein modification; lipoprotein biosynthesis (diacylglyceryl transfer).</text>
</comment>
<proteinExistence type="inferred from homology"/>
<gene>
    <name evidence="7 9" type="primary">lgt</name>
    <name evidence="9" type="ORF">GCM10025874_08240</name>
</gene>
<evidence type="ECO:0000256" key="2">
    <source>
        <dbReference type="ARBA" id="ARBA00022475"/>
    </source>
</evidence>
<name>A0AA37XAQ6_9MICO</name>
<feature type="transmembrane region" description="Helical" evidence="7">
    <location>
        <begin position="112"/>
        <end position="136"/>
    </location>
</feature>
<dbReference type="PANTHER" id="PTHR30589">
    <property type="entry name" value="PROLIPOPROTEIN DIACYLGLYCERYL TRANSFERASE"/>
    <property type="match status" value="1"/>
</dbReference>
<feature type="transmembrane region" description="Helical" evidence="7">
    <location>
        <begin position="235"/>
        <end position="254"/>
    </location>
</feature>